<evidence type="ECO:0000313" key="3">
    <source>
        <dbReference type="Proteomes" id="UP001218218"/>
    </source>
</evidence>
<name>A0AAD6ZJX0_9AGAR</name>
<protein>
    <submittedName>
        <fullName evidence="2">Uncharacterized protein</fullName>
    </submittedName>
</protein>
<sequence length="708" mass="79489">MNCKILSWKQCLLRNWILLISCPFVYGATLDFPDELRDHIKAVRDKARNPSVALGEKGIDQKQQFNARRKAEAKDSVLSPGPERLDPNEFVRFEDNRAAWGRLRRDCPTCRNLPDPEDHCVRIWHVDRRVEVRNKCMLLVNATELAIKHWGVHGADKADSTMWFKPEDLNLRVLSARDSPHILNGCKRDITLLVDNASQKQVGSVFFGAIQDPLLESLKKSNYTVLDEESLARSADQQKWAYGSMVAIGSRIPKGGIRGDTYRPYDHVKAEDPDDTKMLFEHAKAAETIAAIIEVMDPDAAKALRPDIGLDPLGSTSCNLYCCHDYMSCGHWDEDGVKPLKQARPSPKLKKGDQHAEKLSDCVGGCAQYENNCLPDEFNFVYTEWGVLVRTVPGCVWVFNSDDMHQVTLPRHSSVDKAGGEPMCSGEHPTVTSKNAAKAQKFERARRLHSVTADYWRHRGHKYLMQINAQAFWHLLFALTSTSSLHRITSICIEKHLMALSASLLDNGGYLNSQTSDTQYFGFTGSHSVGMRPIDMVLEPLEDREDGDYIDETGSEFGSMFGVSQVDDIPPVILTPEDCLLESYANSAPSGTQFPILKKFGDSCDIAQATEPVMRQKLGDLLTEEERKIELGAVLTRITESVPLIARLSMEGRWNDTMVVVEDARQNLSLLDLVHCIGRIVEDEVNPELTSQEVSARNYTREWVAANI</sequence>
<evidence type="ECO:0000313" key="2">
    <source>
        <dbReference type="EMBL" id="KAJ7325454.1"/>
    </source>
</evidence>
<dbReference type="Proteomes" id="UP001218218">
    <property type="component" value="Unassembled WGS sequence"/>
</dbReference>
<reference evidence="2" key="1">
    <citation type="submission" date="2023-03" db="EMBL/GenBank/DDBJ databases">
        <title>Massive genome expansion in bonnet fungi (Mycena s.s.) driven by repeated elements and novel gene families across ecological guilds.</title>
        <authorList>
            <consortium name="Lawrence Berkeley National Laboratory"/>
            <person name="Harder C.B."/>
            <person name="Miyauchi S."/>
            <person name="Viragh M."/>
            <person name="Kuo A."/>
            <person name="Thoen E."/>
            <person name="Andreopoulos B."/>
            <person name="Lu D."/>
            <person name="Skrede I."/>
            <person name="Drula E."/>
            <person name="Henrissat B."/>
            <person name="Morin E."/>
            <person name="Kohler A."/>
            <person name="Barry K."/>
            <person name="LaButti K."/>
            <person name="Morin E."/>
            <person name="Salamov A."/>
            <person name="Lipzen A."/>
            <person name="Mereny Z."/>
            <person name="Hegedus B."/>
            <person name="Baldrian P."/>
            <person name="Stursova M."/>
            <person name="Weitz H."/>
            <person name="Taylor A."/>
            <person name="Grigoriev I.V."/>
            <person name="Nagy L.G."/>
            <person name="Martin F."/>
            <person name="Kauserud H."/>
        </authorList>
    </citation>
    <scope>NUCLEOTIDE SEQUENCE</scope>
    <source>
        <strain evidence="2">CBHHK002</strain>
    </source>
</reference>
<keyword evidence="1" id="KW-0732">Signal</keyword>
<dbReference type="EMBL" id="JARIHO010000044">
    <property type="protein sequence ID" value="KAJ7325454.1"/>
    <property type="molecule type" value="Genomic_DNA"/>
</dbReference>
<accession>A0AAD6ZJX0</accession>
<dbReference type="AlphaFoldDB" id="A0AAD6ZJX0"/>
<proteinExistence type="predicted"/>
<keyword evidence="3" id="KW-1185">Reference proteome</keyword>
<gene>
    <name evidence="2" type="ORF">DFH08DRAFT_817131</name>
</gene>
<feature type="signal peptide" evidence="1">
    <location>
        <begin position="1"/>
        <end position="27"/>
    </location>
</feature>
<comment type="caution">
    <text evidence="2">The sequence shown here is derived from an EMBL/GenBank/DDBJ whole genome shotgun (WGS) entry which is preliminary data.</text>
</comment>
<organism evidence="2 3">
    <name type="scientific">Mycena albidolilacea</name>
    <dbReference type="NCBI Taxonomy" id="1033008"/>
    <lineage>
        <taxon>Eukaryota</taxon>
        <taxon>Fungi</taxon>
        <taxon>Dikarya</taxon>
        <taxon>Basidiomycota</taxon>
        <taxon>Agaricomycotina</taxon>
        <taxon>Agaricomycetes</taxon>
        <taxon>Agaricomycetidae</taxon>
        <taxon>Agaricales</taxon>
        <taxon>Marasmiineae</taxon>
        <taxon>Mycenaceae</taxon>
        <taxon>Mycena</taxon>
    </lineage>
</organism>
<feature type="chain" id="PRO_5042086709" evidence="1">
    <location>
        <begin position="28"/>
        <end position="708"/>
    </location>
</feature>
<evidence type="ECO:0000256" key="1">
    <source>
        <dbReference type="SAM" id="SignalP"/>
    </source>
</evidence>